<evidence type="ECO:0000256" key="7">
    <source>
        <dbReference type="ARBA" id="ARBA00023004"/>
    </source>
</evidence>
<comment type="function">
    <text evidence="9">Part of a complex that catalyzes the reversible reduction of CoM-S-S-CoB to the thiol-coenzymes H-S-CoM (coenzyme M) and H-S-CoB (coenzyme B).</text>
</comment>
<dbReference type="InterPro" id="IPR036188">
    <property type="entry name" value="FAD/NAD-bd_sf"/>
</dbReference>
<dbReference type="GO" id="GO:0051539">
    <property type="term" value="F:4 iron, 4 sulfur cluster binding"/>
    <property type="evidence" value="ECO:0007669"/>
    <property type="project" value="UniProtKB-UniRule"/>
</dbReference>
<comment type="pathway">
    <text evidence="9">Cofactor metabolism; coenzyme M-coenzyme B heterodisulfide reduction; coenzyme B and coenzyme M from coenzyme M-coenzyme B heterodisulfide: step 1/1.</text>
</comment>
<proteinExistence type="inferred from homology"/>
<dbReference type="PROSITE" id="PS51379">
    <property type="entry name" value="4FE4S_FER_2"/>
    <property type="match status" value="4"/>
</dbReference>
<dbReference type="EC" id="1.8.-.-" evidence="9"/>
<accession>A0A5B9DCX2</accession>
<evidence type="ECO:0000256" key="4">
    <source>
        <dbReference type="ARBA" id="ARBA00022723"/>
    </source>
</evidence>
<reference evidence="11 12" key="1">
    <citation type="journal article" date="2020" name="Nature">
        <title>Isolation of an archaeon at the prokaryote-eukaryote interface.</title>
        <authorList>
            <person name="Imachi H."/>
            <person name="Nobu M.K."/>
            <person name="Nakahara N."/>
            <person name="Morono Y."/>
            <person name="Ogawara M."/>
            <person name="Takaki Y."/>
            <person name="Takano Y."/>
            <person name="Uematsu K."/>
            <person name="Ikuta T."/>
            <person name="Ito M."/>
            <person name="Matsui Y."/>
            <person name="Miyazaki M."/>
            <person name="Murata K."/>
            <person name="Saito Y."/>
            <person name="Sakai S."/>
            <person name="Song C."/>
            <person name="Tasumi E."/>
            <person name="Yamanaka Y."/>
            <person name="Yamaguchi T."/>
            <person name="Kamagata Y."/>
            <person name="Tamaki H."/>
            <person name="Takai K."/>
        </authorList>
    </citation>
    <scope>NUCLEOTIDE SEQUENCE [LARGE SCALE GENOMIC DNA]</scope>
    <source>
        <strain evidence="11 12">MK-D1</strain>
    </source>
</reference>
<keyword evidence="5 9" id="KW-0274">FAD</keyword>
<dbReference type="EMBL" id="CP042905">
    <property type="protein sequence ID" value="QEE16974.1"/>
    <property type="molecule type" value="Genomic_DNA"/>
</dbReference>
<evidence type="ECO:0000256" key="8">
    <source>
        <dbReference type="ARBA" id="ARBA00023014"/>
    </source>
</evidence>
<dbReference type="UniPathway" id="UPA00647">
    <property type="reaction ID" value="UER00700"/>
</dbReference>
<dbReference type="PANTHER" id="PTHR43498">
    <property type="entry name" value="FERREDOXIN:COB-COM HETERODISULFIDE REDUCTASE SUBUNIT A"/>
    <property type="match status" value="1"/>
</dbReference>
<dbReference type="OrthoDB" id="32867at2157"/>
<dbReference type="AlphaFoldDB" id="A0A5B9DCX2"/>
<comment type="similarity">
    <text evidence="2 9">Belongs to the HdrA family.</text>
</comment>
<evidence type="ECO:0000256" key="5">
    <source>
        <dbReference type="ARBA" id="ARBA00022827"/>
    </source>
</evidence>
<dbReference type="Pfam" id="PF12838">
    <property type="entry name" value="Fer4_7"/>
    <property type="match status" value="1"/>
</dbReference>
<dbReference type="PANTHER" id="PTHR43498:SF1">
    <property type="entry name" value="COB--COM HETERODISULFIDE REDUCTASE IRON-SULFUR SUBUNIT A"/>
    <property type="match status" value="1"/>
</dbReference>
<evidence type="ECO:0000256" key="2">
    <source>
        <dbReference type="ARBA" id="ARBA00006561"/>
    </source>
</evidence>
<feature type="domain" description="4Fe-4S ferredoxin-type" evidence="10">
    <location>
        <begin position="624"/>
        <end position="653"/>
    </location>
</feature>
<evidence type="ECO:0000256" key="6">
    <source>
        <dbReference type="ARBA" id="ARBA00023002"/>
    </source>
</evidence>
<name>A0A5B9DCX2_9ARCH</name>
<keyword evidence="12" id="KW-1185">Reference proteome</keyword>
<gene>
    <name evidence="11" type="ORF">DSAG12_02805</name>
</gene>
<dbReference type="SUPFAM" id="SSF51905">
    <property type="entry name" value="FAD/NAD(P)-binding domain"/>
    <property type="match status" value="1"/>
</dbReference>
<keyword evidence="8 9" id="KW-0411">Iron-sulfur</keyword>
<dbReference type="Pfam" id="PF13450">
    <property type="entry name" value="NAD_binding_8"/>
    <property type="match status" value="1"/>
</dbReference>
<dbReference type="Gene3D" id="3.30.70.20">
    <property type="match status" value="1"/>
</dbReference>
<dbReference type="RefSeq" id="WP_147663897.1">
    <property type="nucleotide sequence ID" value="NZ_CP042905.2"/>
</dbReference>
<evidence type="ECO:0000256" key="1">
    <source>
        <dbReference type="ARBA" id="ARBA00001974"/>
    </source>
</evidence>
<dbReference type="Gene3D" id="3.40.50.720">
    <property type="entry name" value="NAD(P)-binding Rossmann-like Domain"/>
    <property type="match status" value="1"/>
</dbReference>
<evidence type="ECO:0000256" key="9">
    <source>
        <dbReference type="RuleBase" id="RU366072"/>
    </source>
</evidence>
<comment type="cofactor">
    <cofactor evidence="9">
        <name>[4Fe-4S] cluster</name>
        <dbReference type="ChEBI" id="CHEBI:49883"/>
    </cofactor>
</comment>
<feature type="domain" description="4Fe-4S ferredoxin-type" evidence="10">
    <location>
        <begin position="300"/>
        <end position="331"/>
    </location>
</feature>
<keyword evidence="3 9" id="KW-0004">4Fe-4S</keyword>
<keyword evidence="7 9" id="KW-0408">Iron</keyword>
<evidence type="ECO:0000313" key="12">
    <source>
        <dbReference type="Proteomes" id="UP000321408"/>
    </source>
</evidence>
<protein>
    <recommendedName>
        <fullName evidence="9">CoB--CoM heterodisulfide reductase iron-sulfur subunit A</fullName>
        <ecNumber evidence="9">1.8.-.-</ecNumber>
    </recommendedName>
</protein>
<dbReference type="KEGG" id="psyt:DSAG12_02805"/>
<feature type="domain" description="4Fe-4S ferredoxin-type" evidence="10">
    <location>
        <begin position="253"/>
        <end position="283"/>
    </location>
</feature>
<dbReference type="InterPro" id="IPR017900">
    <property type="entry name" value="4Fe4S_Fe_S_CS"/>
</dbReference>
<dbReference type="SUPFAM" id="SSF54862">
    <property type="entry name" value="4Fe-4S ferredoxins"/>
    <property type="match status" value="1"/>
</dbReference>
<comment type="subunit">
    <text evidence="9">The ferredoxin:CoB-CoM heterodisulfide reductase is composed of three subunits; HdrA, HdrB and HdrC.</text>
</comment>
<dbReference type="GO" id="GO:0046872">
    <property type="term" value="F:metal ion binding"/>
    <property type="evidence" value="ECO:0007669"/>
    <property type="project" value="UniProtKB-KW"/>
</dbReference>
<evidence type="ECO:0000313" key="11">
    <source>
        <dbReference type="EMBL" id="QEE16974.1"/>
    </source>
</evidence>
<keyword evidence="6 9" id="KW-0560">Oxidoreductase</keyword>
<dbReference type="InterPro" id="IPR039650">
    <property type="entry name" value="HdrA-like"/>
</dbReference>
<sequence length="670" mass="73836">MTESNPTPISKLKSPKDDDVRIGLYICNCGINIGGVLQMDDMVEFGKTLPNVTLCKQYKFYCSDNGQAEIAKDIKDGLVNRIVVAACSPRMHEPTFRRVLKENGLNPFYFAQANIREHATWVNMYDHEGAQRIAKDHIRMQVAKVRKLKALETIKVKVKPSTLVIGAGIAGMNSALDLADQGFEVFLVERELTIGGHMAQLDKTFPTMDCSSCILTPKMVDVSRNPNIHIMAYSEVEQVDGYVGNFEVKIKHKAHYVDQLKCTGCGACVDSCPVICANSFDLNMSPRKAIYIPFPQAVPGQFTIDIDHCIKCGICALPNICEPGAINYDEEDHYSTIKVGTIIVSTGYDQINPTNLKNYGYGVYENVITGLEMERNLSSTGPNLGKPVCPSNGKPPHSVAWLQCVGSRDNREGYHKYCSRVCCMYAIKQARQYKEKHPEAECYIFYMDIRAFGKGYEEFYESSSHDFGIKYMRGRLAEIYQNPDKTLLLRGEDTFLSRPIAINVDLVVLSTGVETRSDSSQVASMLGIQQTSDGFFMEAHPKLRPVDCLTAGIFVAGVAQGPKDIPDAVSQAKGAASGAAILMAKGEVEVDPYYAVVQANLCSGCRSCINLCPYNAISFDDKQKVAYINPIMCHGCGTCVASCPSNAIYQNHFTGDQLMTIITDVLGGFN</sequence>
<feature type="domain" description="4Fe-4S ferredoxin-type" evidence="10">
    <location>
        <begin position="593"/>
        <end position="622"/>
    </location>
</feature>
<dbReference type="Gene3D" id="3.30.70.3270">
    <property type="match status" value="1"/>
</dbReference>
<reference evidence="11 12" key="2">
    <citation type="journal article" date="2024" name="Int. J. Syst. Evol. Microbiol.">
        <title>Promethearchaeum syntrophicum gen. nov., sp. nov., an anaerobic, obligately syntrophic archaeon, the first isolate of the lineage 'Asgard' archaea, and proposal of the new archaeal phylum Promethearchaeota phyl. nov. and kingdom Promethearchaeati regn. nov.</title>
        <authorList>
            <person name="Imachi H."/>
            <person name="Nobu M.K."/>
            <person name="Kato S."/>
            <person name="Takaki Y."/>
            <person name="Miyazaki M."/>
            <person name="Miyata M."/>
            <person name="Ogawara M."/>
            <person name="Saito Y."/>
            <person name="Sakai S."/>
            <person name="Tahara Y.O."/>
            <person name="Takano Y."/>
            <person name="Tasumi E."/>
            <person name="Uematsu K."/>
            <person name="Yoshimura T."/>
            <person name="Itoh T."/>
            <person name="Ohkuma M."/>
            <person name="Takai K."/>
        </authorList>
    </citation>
    <scope>NUCLEOTIDE SEQUENCE [LARGE SCALE GENOMIC DNA]</scope>
    <source>
        <strain evidence="11 12">MK-D1</strain>
    </source>
</reference>
<dbReference type="GO" id="GO:0016491">
    <property type="term" value="F:oxidoreductase activity"/>
    <property type="evidence" value="ECO:0007669"/>
    <property type="project" value="UniProtKB-UniRule"/>
</dbReference>
<evidence type="ECO:0000256" key="3">
    <source>
        <dbReference type="ARBA" id="ARBA00022485"/>
    </source>
</evidence>
<dbReference type="GeneID" id="41330784"/>
<dbReference type="Proteomes" id="UP000321408">
    <property type="component" value="Chromosome"/>
</dbReference>
<keyword evidence="9" id="KW-0285">Flavoprotein</keyword>
<organism evidence="11 12">
    <name type="scientific">Promethearchaeum syntrophicum</name>
    <dbReference type="NCBI Taxonomy" id="2594042"/>
    <lineage>
        <taxon>Archaea</taxon>
        <taxon>Promethearchaeati</taxon>
        <taxon>Promethearchaeota</taxon>
        <taxon>Promethearchaeia</taxon>
        <taxon>Promethearchaeales</taxon>
        <taxon>Promethearchaeaceae</taxon>
        <taxon>Promethearchaeum</taxon>
    </lineage>
</organism>
<dbReference type="Pfam" id="PF00037">
    <property type="entry name" value="Fer4"/>
    <property type="match status" value="1"/>
</dbReference>
<dbReference type="PROSITE" id="PS00198">
    <property type="entry name" value="4FE4S_FER_1"/>
    <property type="match status" value="3"/>
</dbReference>
<keyword evidence="4 9" id="KW-0479">Metal-binding</keyword>
<dbReference type="InterPro" id="IPR017896">
    <property type="entry name" value="4Fe4S_Fe-S-bd"/>
</dbReference>
<comment type="cofactor">
    <cofactor evidence="1 9">
        <name>FAD</name>
        <dbReference type="ChEBI" id="CHEBI:57692"/>
    </cofactor>
</comment>
<evidence type="ECO:0000259" key="10">
    <source>
        <dbReference type="PROSITE" id="PS51379"/>
    </source>
</evidence>